<dbReference type="SUPFAM" id="SSF46966">
    <property type="entry name" value="Spectrin repeat"/>
    <property type="match status" value="1"/>
</dbReference>
<dbReference type="Proteomes" id="UP000681967">
    <property type="component" value="Unassembled WGS sequence"/>
</dbReference>
<dbReference type="EMBL" id="CAJOBJ010006166">
    <property type="protein sequence ID" value="CAF4053200.1"/>
    <property type="molecule type" value="Genomic_DNA"/>
</dbReference>
<sequence length="205" mass="23908">MGHQITAMFEWMKHTDSTLNARLNDDVYADDVPGEAEKLIIEFNQYEAFLRSIDDKVHVLRNTGKTDAAKRLEQQLILLRNQFLQLQTKFRQFQKPSDFEPKHAKMRQVLNDIEQNINVLEIHSDDPDVIHNQLEHCLKLYKTLSDIKSEVEYVIRTGRGIVEKRQIDEPNDLTKQIDKLKAQYNTLGAKVSASKVQLDNVERHL</sequence>
<dbReference type="SMART" id="SM00150">
    <property type="entry name" value="SPEC"/>
    <property type="match status" value="1"/>
</dbReference>
<dbReference type="Gene3D" id="1.20.58.60">
    <property type="match status" value="1"/>
</dbReference>
<dbReference type="Proteomes" id="UP000681720">
    <property type="component" value="Unassembled WGS sequence"/>
</dbReference>
<evidence type="ECO:0000313" key="3">
    <source>
        <dbReference type="Proteomes" id="UP000681967"/>
    </source>
</evidence>
<gene>
    <name evidence="2" type="ORF">BYL167_LOCUS16986</name>
    <name evidence="1" type="ORF">GIL414_LOCUS14530</name>
</gene>
<evidence type="ECO:0000313" key="2">
    <source>
        <dbReference type="EMBL" id="CAF4061376.1"/>
    </source>
</evidence>
<comment type="caution">
    <text evidence="2">The sequence shown here is derived from an EMBL/GenBank/DDBJ whole genome shotgun (WGS) entry which is preliminary data.</text>
</comment>
<organism evidence="2 3">
    <name type="scientific">Rotaria magnacalcarata</name>
    <dbReference type="NCBI Taxonomy" id="392030"/>
    <lineage>
        <taxon>Eukaryota</taxon>
        <taxon>Metazoa</taxon>
        <taxon>Spiralia</taxon>
        <taxon>Gnathifera</taxon>
        <taxon>Rotifera</taxon>
        <taxon>Eurotatoria</taxon>
        <taxon>Bdelloidea</taxon>
        <taxon>Philodinida</taxon>
        <taxon>Philodinidae</taxon>
        <taxon>Rotaria</taxon>
    </lineage>
</organism>
<dbReference type="InterPro" id="IPR018159">
    <property type="entry name" value="Spectrin/alpha-actinin"/>
</dbReference>
<dbReference type="AlphaFoldDB" id="A0A8S2PQD2"/>
<proteinExistence type="predicted"/>
<feature type="non-terminal residue" evidence="2">
    <location>
        <position position="1"/>
    </location>
</feature>
<name>A0A8S2PQD2_9BILA</name>
<accession>A0A8S2PQD2</accession>
<evidence type="ECO:0000313" key="1">
    <source>
        <dbReference type="EMBL" id="CAF4053200.1"/>
    </source>
</evidence>
<protein>
    <submittedName>
        <fullName evidence="2">Uncharacterized protein</fullName>
    </submittedName>
</protein>
<reference evidence="2" key="1">
    <citation type="submission" date="2021-02" db="EMBL/GenBank/DDBJ databases">
        <authorList>
            <person name="Nowell W R."/>
        </authorList>
    </citation>
    <scope>NUCLEOTIDE SEQUENCE</scope>
</reference>
<dbReference type="EMBL" id="CAJOBH010006608">
    <property type="protein sequence ID" value="CAF4061376.1"/>
    <property type="molecule type" value="Genomic_DNA"/>
</dbReference>